<keyword evidence="2" id="KW-0677">Repeat</keyword>
<dbReference type="InterPro" id="IPR033443">
    <property type="entry name" value="PROP1-like_PPR_dom"/>
</dbReference>
<dbReference type="Pfam" id="PF17177">
    <property type="entry name" value="PPR_long"/>
    <property type="match status" value="1"/>
</dbReference>
<feature type="compositionally biased region" description="Polar residues" evidence="6">
    <location>
        <begin position="265"/>
        <end position="278"/>
    </location>
</feature>
<feature type="compositionally biased region" description="Polar residues" evidence="6">
    <location>
        <begin position="217"/>
        <end position="231"/>
    </location>
</feature>
<dbReference type="EMBL" id="JAACJO010000001">
    <property type="protein sequence ID" value="KAF5364034.1"/>
    <property type="molecule type" value="Genomic_DNA"/>
</dbReference>
<feature type="repeat" description="PPR" evidence="5">
    <location>
        <begin position="532"/>
        <end position="562"/>
    </location>
</feature>
<dbReference type="PANTHER" id="PTHR47936:SF1">
    <property type="entry name" value="PENTATRICOPEPTIDE REPEAT-CONTAINING PROTEIN GUN1, CHLOROPLASTIC"/>
    <property type="match status" value="1"/>
</dbReference>
<dbReference type="InterPro" id="IPR002885">
    <property type="entry name" value="PPR_rpt"/>
</dbReference>
<feature type="compositionally biased region" description="Low complexity" evidence="6">
    <location>
        <begin position="279"/>
        <end position="299"/>
    </location>
</feature>
<keyword evidence="9" id="KW-1185">Reference proteome</keyword>
<dbReference type="PROSITE" id="PS51375">
    <property type="entry name" value="PPR"/>
    <property type="match status" value="4"/>
</dbReference>
<feature type="compositionally biased region" description="Polar residues" evidence="6">
    <location>
        <begin position="156"/>
        <end position="166"/>
    </location>
</feature>
<feature type="repeat" description="PPR" evidence="5">
    <location>
        <begin position="1108"/>
        <end position="1142"/>
    </location>
</feature>
<gene>
    <name evidence="8" type="ORF">D9756_001002</name>
</gene>
<feature type="region of interest" description="Disordered" evidence="6">
    <location>
        <begin position="246"/>
        <end position="299"/>
    </location>
</feature>
<feature type="repeat" description="PPR" evidence="5">
    <location>
        <begin position="577"/>
        <end position="611"/>
    </location>
</feature>
<evidence type="ECO:0000256" key="3">
    <source>
        <dbReference type="ARBA" id="ARBA00044493"/>
    </source>
</evidence>
<evidence type="ECO:0000256" key="2">
    <source>
        <dbReference type="ARBA" id="ARBA00022737"/>
    </source>
</evidence>
<dbReference type="InterPro" id="IPR011990">
    <property type="entry name" value="TPR-like_helical_dom_sf"/>
</dbReference>
<evidence type="ECO:0000256" key="1">
    <source>
        <dbReference type="ARBA" id="ARBA00006192"/>
    </source>
</evidence>
<dbReference type="Gene3D" id="1.25.40.10">
    <property type="entry name" value="Tetratricopeptide repeat domain"/>
    <property type="match status" value="4"/>
</dbReference>
<comment type="function">
    <text evidence="3">Regulates mitochondrial small subunit maturation by controlling 15S rRNA 5'-end processing. Localizes to the 5' precursor of the 15S rRNA in a position that is subsequently occupied by mS47 in the mature yeast mtSSU. Uses structure and sequence-specific RNA recognition, binding to a single-stranded region of the precursor and specifically recognizing bases -6 to -1. The exchange of Ccm1 for mS47 is coupled to the irreversible removal of precursor rRNA that is accompanied by conformational changes of the mitoribosomal proteins uS5m and mS26. These conformational changes signal completion of 5'-end rRNA processing through protection of the mature 5'-end of the 15S rRNA and stabilization of mS47. The removal of the 5' precursor together with the dissociation of Ccm1 may be catalyzed by the 5'-3' exoribonuclease Pet127. Involved in the specific removal of group I introns in mitochondrial encoded transcripts.</text>
</comment>
<dbReference type="PANTHER" id="PTHR47936">
    <property type="entry name" value="PPR_LONG DOMAIN-CONTAINING PROTEIN"/>
    <property type="match status" value="1"/>
</dbReference>
<dbReference type="Pfam" id="PF01535">
    <property type="entry name" value="PPR"/>
    <property type="match status" value="3"/>
</dbReference>
<feature type="domain" description="PROP1-like PPR" evidence="7">
    <location>
        <begin position="1087"/>
        <end position="1224"/>
    </location>
</feature>
<comment type="similarity">
    <text evidence="1">Belongs to the CCM1 family.</text>
</comment>
<evidence type="ECO:0000256" key="4">
    <source>
        <dbReference type="ARBA" id="ARBA00044511"/>
    </source>
</evidence>
<organism evidence="8 9">
    <name type="scientific">Leucocoprinus leucothites</name>
    <dbReference type="NCBI Taxonomy" id="201217"/>
    <lineage>
        <taxon>Eukaryota</taxon>
        <taxon>Fungi</taxon>
        <taxon>Dikarya</taxon>
        <taxon>Basidiomycota</taxon>
        <taxon>Agaricomycotina</taxon>
        <taxon>Agaricomycetes</taxon>
        <taxon>Agaricomycetidae</taxon>
        <taxon>Agaricales</taxon>
        <taxon>Agaricineae</taxon>
        <taxon>Agaricaceae</taxon>
        <taxon>Leucocoprinus</taxon>
    </lineage>
</organism>
<evidence type="ECO:0000313" key="9">
    <source>
        <dbReference type="Proteomes" id="UP000559027"/>
    </source>
</evidence>
<dbReference type="NCBIfam" id="TIGR00756">
    <property type="entry name" value="PPR"/>
    <property type="match status" value="4"/>
</dbReference>
<feature type="compositionally biased region" description="Polar residues" evidence="6">
    <location>
        <begin position="30"/>
        <end position="48"/>
    </location>
</feature>
<evidence type="ECO:0000313" key="8">
    <source>
        <dbReference type="EMBL" id="KAF5364034.1"/>
    </source>
</evidence>
<protein>
    <recommendedName>
        <fullName evidence="7">PROP1-like PPR domain-containing protein</fullName>
    </recommendedName>
</protein>
<proteinExistence type="inferred from homology"/>
<dbReference type="OrthoDB" id="411857at2759"/>
<feature type="region of interest" description="Disordered" evidence="6">
    <location>
        <begin position="155"/>
        <end position="233"/>
    </location>
</feature>
<feature type="region of interest" description="Disordered" evidence="6">
    <location>
        <begin position="110"/>
        <end position="130"/>
    </location>
</feature>
<dbReference type="Proteomes" id="UP000559027">
    <property type="component" value="Unassembled WGS sequence"/>
</dbReference>
<feature type="compositionally biased region" description="Low complexity" evidence="6">
    <location>
        <begin position="250"/>
        <end position="264"/>
    </location>
</feature>
<comment type="caution">
    <text evidence="8">The sequence shown here is derived from an EMBL/GenBank/DDBJ whole genome shotgun (WGS) entry which is preliminary data.</text>
</comment>
<evidence type="ECO:0000256" key="6">
    <source>
        <dbReference type="SAM" id="MobiDB-lite"/>
    </source>
</evidence>
<evidence type="ECO:0000256" key="5">
    <source>
        <dbReference type="PROSITE-ProRule" id="PRU00708"/>
    </source>
</evidence>
<reference evidence="8 9" key="1">
    <citation type="journal article" date="2020" name="ISME J.">
        <title>Uncovering the hidden diversity of litter-decomposition mechanisms in mushroom-forming fungi.</title>
        <authorList>
            <person name="Floudas D."/>
            <person name="Bentzer J."/>
            <person name="Ahren D."/>
            <person name="Johansson T."/>
            <person name="Persson P."/>
            <person name="Tunlid A."/>
        </authorList>
    </citation>
    <scope>NUCLEOTIDE SEQUENCE [LARGE SCALE GENOMIC DNA]</scope>
    <source>
        <strain evidence="8 9">CBS 146.42</strain>
    </source>
</reference>
<feature type="repeat" description="PPR" evidence="5">
    <location>
        <begin position="1143"/>
        <end position="1178"/>
    </location>
</feature>
<name>A0A8H5GFW0_9AGAR</name>
<evidence type="ECO:0000259" key="7">
    <source>
        <dbReference type="Pfam" id="PF17177"/>
    </source>
</evidence>
<sequence>MLPKVATHILHTTSRAAAQAVQAPLRNVLHTGTSNGSNIGNRNGPGSSNWGGHGPGTGSAKQNTGSRYYSSFNTAGRAVSQANAVSANDGTFGQSDENDDHHLSRRVVVIQTQSGSSTKRPRIRSSSVSLTKAESLGVLKTLQLQGRTRFLHTSIEAASQPQLQSITPLTPPRPRRNSTSSSDGLNRPASPVRNFSDSGVESGFATLPESPVRPRRNSISSTGDLNSSTIELTDPALERIDQVLRSRRNSASSADESQQSEQLSVDTKSTTPPLSKQQSPTSSRVSRPSTPASSSSASSRFPYLVEAQESGNPHHVAEAVARFRSEAKDATVEDFNLALEALLATREGESVMPMLETYNDMIKYSIHPNAKTYHLVLSSLNQRDNEVEQTLRSLRDTTRRAQVFGEWEGVSLQRLQHRMDILRLEQQENFASIVSLYSVSKPTVGVLSVDTYGAVLRSCTHNSNIDVAVDVFRHAEQTFENLRPQYYQFMVQIYGQVKNIAAAEHVFRQYIAAGRQGKVYLDESAHDYQKRHILVWNAMINAYLQCGLPDKAVEVLDQMMHSPAGVNFTYADTPLPAAATYTTILKGFCTTGDVHTALTWYERLRDQGVSLDNVFTPFDQPIKPNWQASIALIEALAANGLVTEVNRIFPTLELNTNMHLVPYYVYSANMRALAQATDPQQMKEILDFVSYQVFPKIRTPFNRELALPITFQYLERGFLDESYKFFVPFFNQSIASIDATSRTSGKEMTYLRNIFYRFSGTYLKTAIAQDRLTADGAASVVNMACVVGLGFIFPAMHKPLLHAYAIAKANNQLPVESISMASWQELLRMAVRTEGVSLTSPAASLPESDNIPNYAFGGVFSLVEDLARYQVDVTSFPESLMEQTIQHLVSFYGPHSVIGAFEQFGPAFKQVLDNSATIVSLRYPEPADESTGATFGSPRSQRMLANHRNLAIDPAKTKIVDDLLLKQSNVRSQVMAAYRALKEGVEQRRVPALRTIGRLIQGLGRQGDVQKVHELYEIAQEAYKGLELAHMSLRDGWICIEDSMIIALAHAGDIDNAHVHRLRLIDQGAAPSADAYGALILYVKDTTDDAANGMMLFREALQANVEMNIYLYNNIISKLAKARKADHALELFQKMKAQGINPTSITYGALIGACARVGDISSSEALFAEMVEQKNFKPRVPPYNTMMQLYTMTKPNRERALWFHQQMTAAGVQPTAHTYKLLLDAYGSIEPVDIASMEAVFQELQNDTNVKIQGTHYASLINAYGCVQRDLDKAIATFEAVPRSSGALDAVVFESIINVFVSHRRTDLIPECISKMTASGVHMTAYIANFLIKGYAISGELDKSREIFESLLDPPTGVAAPHNHAPHDPAVGKAVGWMEPVYREPSTWEAMVRAELGAGYRDRALDLLQRLKSRQYPEAVYNRISGVMVDHSSLV</sequence>
<accession>A0A8H5GFW0</accession>
<comment type="subunit">
    <text evidence="4">Binds to mitochondrial small subunit 15S rRNA.</text>
</comment>
<feature type="region of interest" description="Disordered" evidence="6">
    <location>
        <begin position="29"/>
        <end position="65"/>
    </location>
</feature>